<protein>
    <submittedName>
        <fullName evidence="12">Phosphomannomutase/phosphoglucomutase</fullName>
    </submittedName>
</protein>
<evidence type="ECO:0000256" key="4">
    <source>
        <dbReference type="ARBA" id="ARBA00022723"/>
    </source>
</evidence>
<keyword evidence="4 7" id="KW-0479">Metal-binding</keyword>
<evidence type="ECO:0000256" key="3">
    <source>
        <dbReference type="ARBA" id="ARBA00022553"/>
    </source>
</evidence>
<sequence length="469" mass="49926">MAFTHAFDPTVLREYDIRGIVGRTLHPADAHAIGRCFGSVVARGGGTTVAVGYDGRMSSPVLEPHLVAGLKDSGMEVIRIGLGPTPMLYYAATTMKTGGAIMLTGSHNPPDYNGFKMMLNGKPFFGTQIRDLGRMAATGDVVAKAAGSDRLVDVSGAYIDRLVQDWDGGARALNIVWDNGNGAAGEVLQRLVQKLPGNHTVLFSDIDGRFPNHHPDPTVPKNLDALVTEVRTRGADLGIAFDGDADRIGVVDDSGVMMFGDQLLVVLARDVLKAHPGATIIADVKASQVLFDEVAKAGGAPLMWKTGHSLIKAKMAETGCPLAGEMSGHVFFADKWYGFDDALYAAVRLLGIVARMPGKLSAVRAALPHVINTPELRFNCDDHRKFEVIEEVAARLKSAGAKLSDTDGVRVLTDDGWWLLRASNTQAVLVARAEATGEAGLERLKLALVEQLEASGLEAPDFSGENAGH</sequence>
<dbReference type="Gene3D" id="3.40.120.10">
    <property type="entry name" value="Alpha-D-Glucose-1,6-Bisphosphate, subunit A, domain 3"/>
    <property type="match status" value="3"/>
</dbReference>
<name>A0AA41YJK5_9PROT</name>
<evidence type="ECO:0000259" key="11">
    <source>
        <dbReference type="Pfam" id="PF02880"/>
    </source>
</evidence>
<dbReference type="SUPFAM" id="SSF55957">
    <property type="entry name" value="Phosphoglucomutase, C-terminal domain"/>
    <property type="match status" value="1"/>
</dbReference>
<keyword evidence="3" id="KW-0597">Phosphoprotein</keyword>
<dbReference type="InterPro" id="IPR005846">
    <property type="entry name" value="A-D-PHexomutase_a/b/a-III"/>
</dbReference>
<comment type="similarity">
    <text evidence="2 7">Belongs to the phosphohexose mutase family.</text>
</comment>
<dbReference type="GO" id="GO:0016868">
    <property type="term" value="F:intramolecular phosphotransferase activity"/>
    <property type="evidence" value="ECO:0007669"/>
    <property type="project" value="InterPro"/>
</dbReference>
<dbReference type="AlphaFoldDB" id="A0AA41YJK5"/>
<dbReference type="InterPro" id="IPR005844">
    <property type="entry name" value="A-D-PHexomutase_a/b/a-I"/>
</dbReference>
<dbReference type="InterPro" id="IPR016066">
    <property type="entry name" value="A-D-PHexomutase_CS"/>
</dbReference>
<evidence type="ECO:0000256" key="2">
    <source>
        <dbReference type="ARBA" id="ARBA00010231"/>
    </source>
</evidence>
<accession>A0AA41YJK5</accession>
<feature type="domain" description="Alpha-D-phosphohexomutase alpha/beta/alpha" evidence="9">
    <location>
        <begin position="12"/>
        <end position="125"/>
    </location>
</feature>
<dbReference type="Pfam" id="PF02880">
    <property type="entry name" value="PGM_PMM_III"/>
    <property type="match status" value="1"/>
</dbReference>
<evidence type="ECO:0000259" key="8">
    <source>
        <dbReference type="Pfam" id="PF00408"/>
    </source>
</evidence>
<dbReference type="Proteomes" id="UP001165679">
    <property type="component" value="Unassembled WGS sequence"/>
</dbReference>
<evidence type="ECO:0000256" key="6">
    <source>
        <dbReference type="ARBA" id="ARBA00023235"/>
    </source>
</evidence>
<dbReference type="EMBL" id="JAPDNT010000001">
    <property type="protein sequence ID" value="MCW3472978.1"/>
    <property type="molecule type" value="Genomic_DNA"/>
</dbReference>
<reference evidence="12" key="1">
    <citation type="submission" date="2022-09" db="EMBL/GenBank/DDBJ databases">
        <title>Rhodovastum sp. nov. RN2-1 isolated from soil in Seongnam, South Korea.</title>
        <authorList>
            <person name="Le N.T."/>
        </authorList>
    </citation>
    <scope>NUCLEOTIDE SEQUENCE</scope>
    <source>
        <strain evidence="12">RN2-1</strain>
    </source>
</reference>
<gene>
    <name evidence="12" type="ORF">OL599_00160</name>
</gene>
<dbReference type="PRINTS" id="PR00509">
    <property type="entry name" value="PGMPMM"/>
</dbReference>
<feature type="domain" description="Alpha-D-phosphohexomutase C-terminal" evidence="8">
    <location>
        <begin position="375"/>
        <end position="450"/>
    </location>
</feature>
<keyword evidence="13" id="KW-1185">Reference proteome</keyword>
<reference evidence="12" key="2">
    <citation type="submission" date="2022-10" db="EMBL/GenBank/DDBJ databases">
        <authorList>
            <person name="Trinh H.N."/>
        </authorList>
    </citation>
    <scope>NUCLEOTIDE SEQUENCE</scope>
    <source>
        <strain evidence="12">RN2-1</strain>
    </source>
</reference>
<dbReference type="InterPro" id="IPR016055">
    <property type="entry name" value="A-D-PHexomutase_a/b/a-I/II/III"/>
</dbReference>
<feature type="domain" description="Alpha-D-phosphohexomutase alpha/beta/alpha" evidence="11">
    <location>
        <begin position="260"/>
        <end position="367"/>
    </location>
</feature>
<evidence type="ECO:0000259" key="10">
    <source>
        <dbReference type="Pfam" id="PF02879"/>
    </source>
</evidence>
<comment type="cofactor">
    <cofactor evidence="1">
        <name>Mg(2+)</name>
        <dbReference type="ChEBI" id="CHEBI:18420"/>
    </cofactor>
</comment>
<organism evidence="12 13">
    <name type="scientific">Limobrevibacterium gyesilva</name>
    <dbReference type="NCBI Taxonomy" id="2991712"/>
    <lineage>
        <taxon>Bacteria</taxon>
        <taxon>Pseudomonadati</taxon>
        <taxon>Pseudomonadota</taxon>
        <taxon>Alphaproteobacteria</taxon>
        <taxon>Acetobacterales</taxon>
        <taxon>Acetobacteraceae</taxon>
        <taxon>Limobrevibacterium</taxon>
    </lineage>
</organism>
<keyword evidence="6" id="KW-0413">Isomerase</keyword>
<dbReference type="PROSITE" id="PS00710">
    <property type="entry name" value="PGM_PMM"/>
    <property type="match status" value="1"/>
</dbReference>
<dbReference type="Pfam" id="PF00408">
    <property type="entry name" value="PGM_PMM_IV"/>
    <property type="match status" value="1"/>
</dbReference>
<dbReference type="InterPro" id="IPR005845">
    <property type="entry name" value="A-D-PHexomutase_a/b/a-II"/>
</dbReference>
<dbReference type="GO" id="GO:0000287">
    <property type="term" value="F:magnesium ion binding"/>
    <property type="evidence" value="ECO:0007669"/>
    <property type="project" value="InterPro"/>
</dbReference>
<evidence type="ECO:0000313" key="13">
    <source>
        <dbReference type="Proteomes" id="UP001165679"/>
    </source>
</evidence>
<comment type="caution">
    <text evidence="12">The sequence shown here is derived from an EMBL/GenBank/DDBJ whole genome shotgun (WGS) entry which is preliminary data.</text>
</comment>
<dbReference type="Gene3D" id="3.30.310.50">
    <property type="entry name" value="Alpha-D-phosphohexomutase, C-terminal domain"/>
    <property type="match status" value="1"/>
</dbReference>
<evidence type="ECO:0000256" key="1">
    <source>
        <dbReference type="ARBA" id="ARBA00001946"/>
    </source>
</evidence>
<proteinExistence type="inferred from homology"/>
<dbReference type="InterPro" id="IPR036900">
    <property type="entry name" value="A-D-PHexomutase_C_sf"/>
</dbReference>
<dbReference type="SUPFAM" id="SSF53738">
    <property type="entry name" value="Phosphoglucomutase, first 3 domains"/>
    <property type="match status" value="3"/>
</dbReference>
<dbReference type="PANTHER" id="PTHR43771">
    <property type="entry name" value="PHOSPHOMANNOMUTASE"/>
    <property type="match status" value="1"/>
</dbReference>
<dbReference type="Pfam" id="PF02878">
    <property type="entry name" value="PGM_PMM_I"/>
    <property type="match status" value="1"/>
</dbReference>
<dbReference type="RefSeq" id="WP_264711562.1">
    <property type="nucleotide sequence ID" value="NZ_JAPDNT010000001.1"/>
</dbReference>
<dbReference type="CDD" id="cd03089">
    <property type="entry name" value="PMM_PGM"/>
    <property type="match status" value="1"/>
</dbReference>
<evidence type="ECO:0000256" key="5">
    <source>
        <dbReference type="ARBA" id="ARBA00022842"/>
    </source>
</evidence>
<feature type="domain" description="Alpha-D-phosphohexomutase alpha/beta/alpha" evidence="10">
    <location>
        <begin position="157"/>
        <end position="255"/>
    </location>
</feature>
<dbReference type="Pfam" id="PF02879">
    <property type="entry name" value="PGM_PMM_II"/>
    <property type="match status" value="1"/>
</dbReference>
<dbReference type="InterPro" id="IPR005843">
    <property type="entry name" value="A-D-PHexomutase_C"/>
</dbReference>
<dbReference type="PANTHER" id="PTHR43771:SF2">
    <property type="entry name" value="PHOSPHOMANNOMUTASE_PHOSPHOGLUCOMUTASE"/>
    <property type="match status" value="1"/>
</dbReference>
<evidence type="ECO:0000313" key="12">
    <source>
        <dbReference type="EMBL" id="MCW3472978.1"/>
    </source>
</evidence>
<dbReference type="InterPro" id="IPR005841">
    <property type="entry name" value="Alpha-D-phosphohexomutase_SF"/>
</dbReference>
<dbReference type="NCBIfam" id="NF046027">
    <property type="entry name" value="PhglucPhmanMutPgmG"/>
    <property type="match status" value="1"/>
</dbReference>
<keyword evidence="5 7" id="KW-0460">Magnesium</keyword>
<dbReference type="GO" id="GO:0005975">
    <property type="term" value="P:carbohydrate metabolic process"/>
    <property type="evidence" value="ECO:0007669"/>
    <property type="project" value="InterPro"/>
</dbReference>
<evidence type="ECO:0000259" key="9">
    <source>
        <dbReference type="Pfam" id="PF02878"/>
    </source>
</evidence>
<evidence type="ECO:0000256" key="7">
    <source>
        <dbReference type="RuleBase" id="RU004326"/>
    </source>
</evidence>